<keyword evidence="3" id="KW-1003">Cell membrane</keyword>
<keyword evidence="10" id="KW-1185">Reference proteome</keyword>
<dbReference type="RefSeq" id="WP_386052672.1">
    <property type="nucleotide sequence ID" value="NZ_JBHTKH010000006.1"/>
</dbReference>
<evidence type="ECO:0000256" key="6">
    <source>
        <dbReference type="ARBA" id="ARBA00023136"/>
    </source>
</evidence>
<dbReference type="Gene3D" id="1.10.3720.10">
    <property type="entry name" value="MetI-like"/>
    <property type="match status" value="1"/>
</dbReference>
<organism evidence="9 10">
    <name type="scientific">Terrabacter terrigena</name>
    <dbReference type="NCBI Taxonomy" id="574718"/>
    <lineage>
        <taxon>Bacteria</taxon>
        <taxon>Bacillati</taxon>
        <taxon>Actinomycetota</taxon>
        <taxon>Actinomycetes</taxon>
        <taxon>Micrococcales</taxon>
        <taxon>Intrasporangiaceae</taxon>
        <taxon>Terrabacter</taxon>
    </lineage>
</organism>
<reference evidence="10" key="1">
    <citation type="journal article" date="2019" name="Int. J. Syst. Evol. Microbiol.">
        <title>The Global Catalogue of Microorganisms (GCM) 10K type strain sequencing project: providing services to taxonomists for standard genome sequencing and annotation.</title>
        <authorList>
            <consortium name="The Broad Institute Genomics Platform"/>
            <consortium name="The Broad Institute Genome Sequencing Center for Infectious Disease"/>
            <person name="Wu L."/>
            <person name="Ma J."/>
        </authorList>
    </citation>
    <scope>NUCLEOTIDE SEQUENCE [LARGE SCALE GENOMIC DNA]</scope>
    <source>
        <strain evidence="10">CCUG 57508</strain>
    </source>
</reference>
<name>A0ABW3MZ07_9MICO</name>
<protein>
    <submittedName>
        <fullName evidence="9">ABC transporter permease</fullName>
    </submittedName>
</protein>
<dbReference type="PANTHER" id="PTHR30465">
    <property type="entry name" value="INNER MEMBRANE ABC TRANSPORTER"/>
    <property type="match status" value="1"/>
</dbReference>
<dbReference type="InterPro" id="IPR000515">
    <property type="entry name" value="MetI-like"/>
</dbReference>
<accession>A0ABW3MZ07</accession>
<keyword evidence="2 7" id="KW-0813">Transport</keyword>
<gene>
    <name evidence="9" type="ORF">ACFQ2V_10650</name>
</gene>
<dbReference type="CDD" id="cd06261">
    <property type="entry name" value="TM_PBP2"/>
    <property type="match status" value="1"/>
</dbReference>
<feature type="transmembrane region" description="Helical" evidence="7">
    <location>
        <begin position="158"/>
        <end position="178"/>
    </location>
</feature>
<dbReference type="PANTHER" id="PTHR30465:SF0">
    <property type="entry name" value="OLIGOPEPTIDE TRANSPORT SYSTEM PERMEASE PROTEIN APPB"/>
    <property type="match status" value="1"/>
</dbReference>
<evidence type="ECO:0000256" key="1">
    <source>
        <dbReference type="ARBA" id="ARBA00004651"/>
    </source>
</evidence>
<dbReference type="SUPFAM" id="SSF161098">
    <property type="entry name" value="MetI-like"/>
    <property type="match status" value="1"/>
</dbReference>
<proteinExistence type="inferred from homology"/>
<comment type="subcellular location">
    <subcellularLocation>
        <location evidence="1 7">Cell membrane</location>
        <topology evidence="1 7">Multi-pass membrane protein</topology>
    </subcellularLocation>
</comment>
<keyword evidence="4 7" id="KW-0812">Transmembrane</keyword>
<dbReference type="InterPro" id="IPR045621">
    <property type="entry name" value="BPD_transp_1_N"/>
</dbReference>
<feature type="transmembrane region" description="Helical" evidence="7">
    <location>
        <begin position="184"/>
        <end position="205"/>
    </location>
</feature>
<feature type="transmembrane region" description="Helical" evidence="7">
    <location>
        <begin position="253"/>
        <end position="275"/>
    </location>
</feature>
<evidence type="ECO:0000256" key="3">
    <source>
        <dbReference type="ARBA" id="ARBA00022475"/>
    </source>
</evidence>
<dbReference type="Pfam" id="PF00528">
    <property type="entry name" value="BPD_transp_1"/>
    <property type="match status" value="1"/>
</dbReference>
<evidence type="ECO:0000259" key="8">
    <source>
        <dbReference type="PROSITE" id="PS50928"/>
    </source>
</evidence>
<dbReference type="Pfam" id="PF19300">
    <property type="entry name" value="BPD_transp_1_N"/>
    <property type="match status" value="1"/>
</dbReference>
<feature type="transmembrane region" description="Helical" evidence="7">
    <location>
        <begin position="115"/>
        <end position="137"/>
    </location>
</feature>
<comment type="caution">
    <text evidence="9">The sequence shown here is derived from an EMBL/GenBank/DDBJ whole genome shotgun (WGS) entry which is preliminary data.</text>
</comment>
<sequence>MLTYILRRLALALSVILATLVSTFVLFFAGPGDPAQAMCPESRCTPERLAQITRSLGLDKPIVSQFTDYFQGLIAGRDFVYAGDTVHCGAPCLGFSFVTRQSVNDELFSRFPNTFVLALMAAVIFVVVGVSSGIFAATRRGTPADRIVVGVSQVMGAIPYYVLALLTALYPVVLWGLLPQYSPLSSGVGPYVVGMIAPALILGLVTSSQYTRYTRNSMLDTLSMDYIRTARSKGISERTVLFKHGFRAAMSPIATILGLDMAALLTGTLITEQIFGVDGIGRRTITAFRALDLPVIMGSVLIGATVVVLMNLLVDIAYSFIDPRVRLS</sequence>
<comment type="similarity">
    <text evidence="7">Belongs to the binding-protein-dependent transport system permease family.</text>
</comment>
<evidence type="ECO:0000313" key="9">
    <source>
        <dbReference type="EMBL" id="MFD1054764.1"/>
    </source>
</evidence>
<evidence type="ECO:0000256" key="4">
    <source>
        <dbReference type="ARBA" id="ARBA00022692"/>
    </source>
</evidence>
<feature type="domain" description="ABC transmembrane type-1" evidence="8">
    <location>
        <begin position="111"/>
        <end position="318"/>
    </location>
</feature>
<keyword evidence="6 7" id="KW-0472">Membrane</keyword>
<keyword evidence="5 7" id="KW-1133">Transmembrane helix</keyword>
<dbReference type="PROSITE" id="PS50928">
    <property type="entry name" value="ABC_TM1"/>
    <property type="match status" value="1"/>
</dbReference>
<dbReference type="Proteomes" id="UP001597046">
    <property type="component" value="Unassembled WGS sequence"/>
</dbReference>
<evidence type="ECO:0000256" key="2">
    <source>
        <dbReference type="ARBA" id="ARBA00022448"/>
    </source>
</evidence>
<evidence type="ECO:0000256" key="7">
    <source>
        <dbReference type="RuleBase" id="RU363032"/>
    </source>
</evidence>
<dbReference type="InterPro" id="IPR035906">
    <property type="entry name" value="MetI-like_sf"/>
</dbReference>
<evidence type="ECO:0000256" key="5">
    <source>
        <dbReference type="ARBA" id="ARBA00022989"/>
    </source>
</evidence>
<dbReference type="EMBL" id="JBHTKH010000006">
    <property type="protein sequence ID" value="MFD1054764.1"/>
    <property type="molecule type" value="Genomic_DNA"/>
</dbReference>
<feature type="transmembrane region" description="Helical" evidence="7">
    <location>
        <begin position="295"/>
        <end position="321"/>
    </location>
</feature>
<evidence type="ECO:0000313" key="10">
    <source>
        <dbReference type="Proteomes" id="UP001597046"/>
    </source>
</evidence>